<dbReference type="Gene3D" id="3.20.20.80">
    <property type="entry name" value="Glycosidases"/>
    <property type="match status" value="1"/>
</dbReference>
<keyword evidence="5" id="KW-0964">Secreted</keyword>
<dbReference type="FunFam" id="3.20.20.80:FF:000075">
    <property type="entry name" value="Sporulation-specific chitinase"/>
    <property type="match status" value="1"/>
</dbReference>
<feature type="non-terminal residue" evidence="13">
    <location>
        <position position="284"/>
    </location>
</feature>
<evidence type="ECO:0000259" key="12">
    <source>
        <dbReference type="PROSITE" id="PS51910"/>
    </source>
</evidence>
<evidence type="ECO:0000256" key="2">
    <source>
        <dbReference type="ARBA" id="ARBA00004613"/>
    </source>
</evidence>
<keyword evidence="6 11" id="KW-0378">Hydrolase</keyword>
<dbReference type="GO" id="GO:0006032">
    <property type="term" value="P:chitin catabolic process"/>
    <property type="evidence" value="ECO:0007669"/>
    <property type="project" value="UniProtKB-KW"/>
</dbReference>
<dbReference type="Pfam" id="PF00704">
    <property type="entry name" value="Glyco_hydro_18"/>
    <property type="match status" value="1"/>
</dbReference>
<keyword evidence="7" id="KW-0146">Chitin degradation</keyword>
<evidence type="ECO:0000313" key="14">
    <source>
        <dbReference type="Proteomes" id="UP000237438"/>
    </source>
</evidence>
<keyword evidence="10" id="KW-0624">Polysaccharide degradation</keyword>
<dbReference type="SUPFAM" id="SSF51445">
    <property type="entry name" value="(Trans)glycosidases"/>
    <property type="match status" value="1"/>
</dbReference>
<dbReference type="PROSITE" id="PS01095">
    <property type="entry name" value="GH18_1"/>
    <property type="match status" value="1"/>
</dbReference>
<reference evidence="13 14" key="1">
    <citation type="submission" date="2017-10" db="EMBL/GenBank/DDBJ databases">
        <title>Development of genomic resources for the powdery mildew, Erysiphe pulchra.</title>
        <authorList>
            <person name="Wadl P.A."/>
            <person name="Mack B.M."/>
            <person name="Moore G."/>
            <person name="Beltz S.B."/>
        </authorList>
    </citation>
    <scope>NUCLEOTIDE SEQUENCE [LARGE SCALE GENOMIC DNA]</scope>
    <source>
        <strain evidence="13">Cflorida</strain>
    </source>
</reference>
<dbReference type="Proteomes" id="UP000237438">
    <property type="component" value="Unassembled WGS sequence"/>
</dbReference>
<keyword evidence="9 11" id="KW-0326">Glycosidase</keyword>
<name>A0A2S4PMX2_9PEZI</name>
<dbReference type="STRING" id="225359.A0A2S4PMX2"/>
<protein>
    <recommendedName>
        <fullName evidence="4">chitinase</fullName>
        <ecNumber evidence="4">3.2.1.14</ecNumber>
    </recommendedName>
</protein>
<dbReference type="InterPro" id="IPR017853">
    <property type="entry name" value="GH"/>
</dbReference>
<dbReference type="PROSITE" id="PS51910">
    <property type="entry name" value="GH18_2"/>
    <property type="match status" value="1"/>
</dbReference>
<evidence type="ECO:0000256" key="10">
    <source>
        <dbReference type="ARBA" id="ARBA00023326"/>
    </source>
</evidence>
<comment type="caution">
    <text evidence="13">The sequence shown here is derived from an EMBL/GenBank/DDBJ whole genome shotgun (WGS) entry which is preliminary data.</text>
</comment>
<evidence type="ECO:0000256" key="8">
    <source>
        <dbReference type="ARBA" id="ARBA00023277"/>
    </source>
</evidence>
<dbReference type="InterPro" id="IPR001579">
    <property type="entry name" value="Glyco_hydro_18_chit_AS"/>
</dbReference>
<dbReference type="InterPro" id="IPR001223">
    <property type="entry name" value="Glyco_hydro18_cat"/>
</dbReference>
<evidence type="ECO:0000256" key="9">
    <source>
        <dbReference type="ARBA" id="ARBA00023295"/>
    </source>
</evidence>
<dbReference type="GO" id="GO:0008843">
    <property type="term" value="F:endochitinase activity"/>
    <property type="evidence" value="ECO:0007669"/>
    <property type="project" value="UniProtKB-EC"/>
</dbReference>
<evidence type="ECO:0000256" key="6">
    <source>
        <dbReference type="ARBA" id="ARBA00022801"/>
    </source>
</evidence>
<evidence type="ECO:0000256" key="4">
    <source>
        <dbReference type="ARBA" id="ARBA00012729"/>
    </source>
</evidence>
<dbReference type="AlphaFoldDB" id="A0A2S4PMX2"/>
<comment type="subcellular location">
    <subcellularLocation>
        <location evidence="2">Secreted</location>
    </subcellularLocation>
</comment>
<evidence type="ECO:0000256" key="1">
    <source>
        <dbReference type="ARBA" id="ARBA00000822"/>
    </source>
</evidence>
<evidence type="ECO:0000256" key="7">
    <source>
        <dbReference type="ARBA" id="ARBA00023024"/>
    </source>
</evidence>
<gene>
    <name evidence="13" type="ORF">EPUL_003735</name>
</gene>
<keyword evidence="8" id="KW-0119">Carbohydrate metabolism</keyword>
<evidence type="ECO:0000313" key="13">
    <source>
        <dbReference type="EMBL" id="POS83361.1"/>
    </source>
</evidence>
<dbReference type="CDD" id="cd06548">
    <property type="entry name" value="GH18_chitinase"/>
    <property type="match status" value="1"/>
</dbReference>
<dbReference type="InterPro" id="IPR011583">
    <property type="entry name" value="Chitinase_II/V-like_cat"/>
</dbReference>
<evidence type="ECO:0000256" key="3">
    <source>
        <dbReference type="ARBA" id="ARBA00008682"/>
    </source>
</evidence>
<accession>A0A2S4PMX2</accession>
<evidence type="ECO:0000256" key="5">
    <source>
        <dbReference type="ARBA" id="ARBA00022525"/>
    </source>
</evidence>
<organism evidence="13 14">
    <name type="scientific">Erysiphe pulchra</name>
    <dbReference type="NCBI Taxonomy" id="225359"/>
    <lineage>
        <taxon>Eukaryota</taxon>
        <taxon>Fungi</taxon>
        <taxon>Dikarya</taxon>
        <taxon>Ascomycota</taxon>
        <taxon>Pezizomycotina</taxon>
        <taxon>Leotiomycetes</taxon>
        <taxon>Erysiphales</taxon>
        <taxon>Erysiphaceae</taxon>
        <taxon>Erysiphe</taxon>
    </lineage>
</organism>
<dbReference type="SMART" id="SM00636">
    <property type="entry name" value="Glyco_18"/>
    <property type="match status" value="1"/>
</dbReference>
<dbReference type="OrthoDB" id="76388at2759"/>
<dbReference type="PANTHER" id="PTHR11177">
    <property type="entry name" value="CHITINASE"/>
    <property type="match status" value="1"/>
</dbReference>
<dbReference type="EMBL" id="PEDP01001659">
    <property type="protein sequence ID" value="POS83361.1"/>
    <property type="molecule type" value="Genomic_DNA"/>
</dbReference>
<dbReference type="PANTHER" id="PTHR11177:SF317">
    <property type="entry name" value="CHITINASE 12-RELATED"/>
    <property type="match status" value="1"/>
</dbReference>
<comment type="similarity">
    <text evidence="3">Belongs to the glycosyl hydrolase 18 family. Chitinase class V subfamily.</text>
</comment>
<dbReference type="InterPro" id="IPR050314">
    <property type="entry name" value="Glycosyl_Hydrlase_18"/>
</dbReference>
<sequence length="284" mass="31456">MDQTSSTRDEPNSGSGTGTAATLVKCSSSQYRSVAYFVSWAIYDRQYKPQDLPAQKLTHVLYAFANILPQTGEVILTDPGADEKYQNSWNEPGQNLYGCLKQLNLLKQKNRSLKLLLSIGGWTYSANFPKPASTPDGRKKFAQSALDLLMNYGFDGIDVDWEYPKSGEEAQNCVLLLQTIRETLDSYASTLSTKPHFLLTVACPAGPENINNMDVPNMDRYLDFWNLMAYDFTGSFTKVTGHQANLFPSPSNPAASPFSIQAAVDLYKQKGVNSSKIVLGMPLY</sequence>
<dbReference type="EC" id="3.2.1.14" evidence="4"/>
<comment type="catalytic activity">
    <reaction evidence="1">
        <text>Random endo-hydrolysis of N-acetyl-beta-D-glucosaminide (1-&gt;4)-beta-linkages in chitin and chitodextrins.</text>
        <dbReference type="EC" id="3.2.1.14"/>
    </reaction>
</comment>
<dbReference type="GO" id="GO:0000272">
    <property type="term" value="P:polysaccharide catabolic process"/>
    <property type="evidence" value="ECO:0007669"/>
    <property type="project" value="UniProtKB-KW"/>
</dbReference>
<feature type="domain" description="GH18" evidence="12">
    <location>
        <begin position="31"/>
        <end position="284"/>
    </location>
</feature>
<dbReference type="GO" id="GO:0008061">
    <property type="term" value="F:chitin binding"/>
    <property type="evidence" value="ECO:0007669"/>
    <property type="project" value="InterPro"/>
</dbReference>
<dbReference type="GO" id="GO:0005576">
    <property type="term" value="C:extracellular region"/>
    <property type="evidence" value="ECO:0007669"/>
    <property type="project" value="UniProtKB-SubCell"/>
</dbReference>
<proteinExistence type="inferred from homology"/>
<evidence type="ECO:0000256" key="11">
    <source>
        <dbReference type="RuleBase" id="RU000489"/>
    </source>
</evidence>
<keyword evidence="14" id="KW-1185">Reference proteome</keyword>